<evidence type="ECO:0000256" key="3">
    <source>
        <dbReference type="ARBA" id="ARBA00022801"/>
    </source>
</evidence>
<dbReference type="InterPro" id="IPR039537">
    <property type="entry name" value="Retrotran_Ty1/copia-like"/>
</dbReference>
<feature type="region of interest" description="Disordered" evidence="4">
    <location>
        <begin position="144"/>
        <end position="178"/>
    </location>
</feature>
<proteinExistence type="predicted"/>
<feature type="region of interest" description="Disordered" evidence="4">
    <location>
        <begin position="803"/>
        <end position="828"/>
    </location>
</feature>
<keyword evidence="2" id="KW-0479">Metal-binding</keyword>
<dbReference type="PROSITE" id="PS50994">
    <property type="entry name" value="INTEGRASE"/>
    <property type="match status" value="1"/>
</dbReference>
<dbReference type="InterPro" id="IPR036397">
    <property type="entry name" value="RNaseH_sf"/>
</dbReference>
<name>A0A699H8F4_TANCI</name>
<dbReference type="GO" id="GO:0016787">
    <property type="term" value="F:hydrolase activity"/>
    <property type="evidence" value="ECO:0007669"/>
    <property type="project" value="UniProtKB-KW"/>
</dbReference>
<dbReference type="PANTHER" id="PTHR42648:SF27">
    <property type="entry name" value="RNA-DIRECTED DNA POLYMERASE"/>
    <property type="match status" value="1"/>
</dbReference>
<gene>
    <name evidence="6" type="ORF">Tci_333313</name>
</gene>
<dbReference type="PANTHER" id="PTHR42648">
    <property type="entry name" value="TRANSPOSASE, PUTATIVE-RELATED"/>
    <property type="match status" value="1"/>
</dbReference>
<dbReference type="Pfam" id="PF14223">
    <property type="entry name" value="Retrotran_gag_2"/>
    <property type="match status" value="1"/>
</dbReference>
<dbReference type="InterPro" id="IPR013103">
    <property type="entry name" value="RVT_2"/>
</dbReference>
<dbReference type="Pfam" id="PF07727">
    <property type="entry name" value="RVT_2"/>
    <property type="match status" value="1"/>
</dbReference>
<dbReference type="Pfam" id="PF13976">
    <property type="entry name" value="gag_pre-integrs"/>
    <property type="match status" value="1"/>
</dbReference>
<dbReference type="InterPro" id="IPR001584">
    <property type="entry name" value="Integrase_cat-core"/>
</dbReference>
<evidence type="ECO:0000256" key="2">
    <source>
        <dbReference type="ARBA" id="ARBA00022723"/>
    </source>
</evidence>
<sequence length="1195" mass="134954">MLMSMDLEIQRNLEPLHKHQMLKELKTLFAQQAEHELLQTTRDFHSCKQEEGQSVSSYILKIKGYIDNLERLGHPVTLGLGVSLILIGLRKEYDGFMQNYNMHSMGKTVNELHVMLKLHEKTLTLPKSNAPALHAIRAGKVQKENKHKKSHFQTAALGQNHRKGKNKQAYAPKPEEEEEEERSFESWWFRASRKLKPGALSLYVGNGQREAVEAIAAFYLCLPSGLEIVLNNCHYAPSITRRVISASRLYEDGFVNRFVDNTIQVSGNNVVYFSVVPRDGIFEIDLSNSLTNESSIYAVSNKRAKLDLDSSLLWHCRLGHISKKRIKKLQHDGLLNLSDLRAFEKCVSCMSGKMARKPYTHQVERAKDLLGLIHTDVCDPFKIMSRQGASTSSPSLTNSVEVENQFGKTIKSLRSDRRGEYMSQEFFDHLKDYGIIAHRTPPYTSQHNGVSERRNGTLLDMVRFMTSQTTLSKSFWDYALETSTRTFNMVPTKKVEKTPYEVWHEKVPKLSYLKVWGCEALVKRDTLTKPDKLEPRSIKYQEASGSLEDLEIIQEEDTHPSLDTSLNHEEDDLEIDEPQRDLGEPANYKAALLDLESEKWLNAMNVKMQSIKDNEVWVLVELPPNGKTIGRIDYEETFSPVADIRAIRILIAIAAYYDYEIWQMDVKTAFLNGYLNEEEKLKLSKSQGASTPVEMKRMQNVLYASAVGSIMYAVRCTRPDVANTKDMFLVYGEAEYIAAFDASKEAVWVRKFISGLRVVPTIEEPISMYCDNTRAIAIPNESGITKGVELAAGGEMAAMRMRRRSEMMDESRATDAAISPPAASSTPSPIPHFSSFLTVSHTAATISLFSKKRKEPEESPQPEHDPPTKIPRNLDTFRLYFKMSCTTFEWLAALLEPLLECRDPVGSSLNLKVETRMGIGLFRLATGSDYVEVGRRFEVSEPVARFCVKQFCRVLCTNFRFWVGFPTQNELGTVSESFEALTGLPNCCGVIQFTTFDISKNGTSQHVAAQIVVDASSKILSIVAGFNGNKSNQYVLKSSSLYNDIVSNNLLNSKPIDINGVSVPQYLIGEKGYPFLPWLMVPFDQSALNSCEESFNYVHNLMMGIGYRTIDSLKKWGILSKPVNEEIKTMVGYIGACSILHNVLLMKEDSSSPSEKFDEYVDSRYCMDDGFGDDLVDKKTADIRSALATRARKCV</sequence>
<dbReference type="InterPro" id="IPR025724">
    <property type="entry name" value="GAG-pre-integrase_dom"/>
</dbReference>
<evidence type="ECO:0000256" key="4">
    <source>
        <dbReference type="SAM" id="MobiDB-lite"/>
    </source>
</evidence>
<evidence type="ECO:0000256" key="1">
    <source>
        <dbReference type="ARBA" id="ARBA00001968"/>
    </source>
</evidence>
<evidence type="ECO:0000313" key="6">
    <source>
        <dbReference type="EMBL" id="GEX61338.1"/>
    </source>
</evidence>
<evidence type="ECO:0000259" key="5">
    <source>
        <dbReference type="PROSITE" id="PS50994"/>
    </source>
</evidence>
<dbReference type="AlphaFoldDB" id="A0A699H8F4"/>
<feature type="compositionally biased region" description="Basic and acidic residues" evidence="4">
    <location>
        <begin position="804"/>
        <end position="813"/>
    </location>
</feature>
<feature type="compositionally biased region" description="Basic and acidic residues" evidence="4">
    <location>
        <begin position="854"/>
        <end position="867"/>
    </location>
</feature>
<feature type="compositionally biased region" description="Low complexity" evidence="4">
    <location>
        <begin position="814"/>
        <end position="827"/>
    </location>
</feature>
<reference evidence="6" key="1">
    <citation type="journal article" date="2019" name="Sci. Rep.">
        <title>Draft genome of Tanacetum cinerariifolium, the natural source of mosquito coil.</title>
        <authorList>
            <person name="Yamashiro T."/>
            <person name="Shiraishi A."/>
            <person name="Satake H."/>
            <person name="Nakayama K."/>
        </authorList>
    </citation>
    <scope>NUCLEOTIDE SEQUENCE</scope>
</reference>
<feature type="domain" description="Integrase catalytic" evidence="5">
    <location>
        <begin position="347"/>
        <end position="507"/>
    </location>
</feature>
<dbReference type="InterPro" id="IPR027806">
    <property type="entry name" value="HARBI1_dom"/>
</dbReference>
<dbReference type="SUPFAM" id="SSF53098">
    <property type="entry name" value="Ribonuclease H-like"/>
    <property type="match status" value="1"/>
</dbReference>
<organism evidence="6">
    <name type="scientific">Tanacetum cinerariifolium</name>
    <name type="common">Dalmatian daisy</name>
    <name type="synonym">Chrysanthemum cinerariifolium</name>
    <dbReference type="NCBI Taxonomy" id="118510"/>
    <lineage>
        <taxon>Eukaryota</taxon>
        <taxon>Viridiplantae</taxon>
        <taxon>Streptophyta</taxon>
        <taxon>Embryophyta</taxon>
        <taxon>Tracheophyta</taxon>
        <taxon>Spermatophyta</taxon>
        <taxon>Magnoliopsida</taxon>
        <taxon>eudicotyledons</taxon>
        <taxon>Gunneridae</taxon>
        <taxon>Pentapetalae</taxon>
        <taxon>asterids</taxon>
        <taxon>campanulids</taxon>
        <taxon>Asterales</taxon>
        <taxon>Asteraceae</taxon>
        <taxon>Asteroideae</taxon>
        <taxon>Anthemideae</taxon>
        <taxon>Anthemidinae</taxon>
        <taxon>Tanacetum</taxon>
    </lineage>
</organism>
<dbReference type="GO" id="GO:0046872">
    <property type="term" value="F:metal ion binding"/>
    <property type="evidence" value="ECO:0007669"/>
    <property type="project" value="UniProtKB-KW"/>
</dbReference>
<protein>
    <submittedName>
        <fullName evidence="6">Protein ALP1-like</fullName>
    </submittedName>
</protein>
<feature type="region of interest" description="Disordered" evidence="4">
    <location>
        <begin position="851"/>
        <end position="871"/>
    </location>
</feature>
<dbReference type="GO" id="GO:0015074">
    <property type="term" value="P:DNA integration"/>
    <property type="evidence" value="ECO:0007669"/>
    <property type="project" value="InterPro"/>
</dbReference>
<accession>A0A699H8F4</accession>
<comment type="caution">
    <text evidence="6">The sequence shown here is derived from an EMBL/GenBank/DDBJ whole genome shotgun (WGS) entry which is preliminary data.</text>
</comment>
<dbReference type="GO" id="GO:0003676">
    <property type="term" value="F:nucleic acid binding"/>
    <property type="evidence" value="ECO:0007669"/>
    <property type="project" value="InterPro"/>
</dbReference>
<comment type="cofactor">
    <cofactor evidence="1">
        <name>a divalent metal cation</name>
        <dbReference type="ChEBI" id="CHEBI:60240"/>
    </cofactor>
</comment>
<dbReference type="Gene3D" id="3.30.420.10">
    <property type="entry name" value="Ribonuclease H-like superfamily/Ribonuclease H"/>
    <property type="match status" value="1"/>
</dbReference>
<dbReference type="EMBL" id="BKCJ010118923">
    <property type="protein sequence ID" value="GEX61338.1"/>
    <property type="molecule type" value="Genomic_DNA"/>
</dbReference>
<dbReference type="Pfam" id="PF13359">
    <property type="entry name" value="DDE_Tnp_4"/>
    <property type="match status" value="1"/>
</dbReference>
<keyword evidence="3" id="KW-0378">Hydrolase</keyword>
<dbReference type="InterPro" id="IPR012337">
    <property type="entry name" value="RNaseH-like_sf"/>
</dbReference>